<gene>
    <name evidence="2" type="ORF">UV09_C0031G0005</name>
</gene>
<dbReference type="InterPro" id="IPR055346">
    <property type="entry name" value="Fe-S_cluster_assembly_SufBD"/>
</dbReference>
<feature type="domain" description="SUF system FeS cluster assembly SufBD core" evidence="1">
    <location>
        <begin position="13"/>
        <end position="176"/>
    </location>
</feature>
<reference evidence="2 3" key="1">
    <citation type="journal article" date="2015" name="Nature">
        <title>rRNA introns, odd ribosomes, and small enigmatic genomes across a large radiation of phyla.</title>
        <authorList>
            <person name="Brown C.T."/>
            <person name="Hug L.A."/>
            <person name="Thomas B.C."/>
            <person name="Sharon I."/>
            <person name="Castelle C.J."/>
            <person name="Singh A."/>
            <person name="Wilkins M.J."/>
            <person name="Williams K.H."/>
            <person name="Banfield J.F."/>
        </authorList>
    </citation>
    <scope>NUCLEOTIDE SEQUENCE [LARGE SCALE GENOMIC DNA]</scope>
</reference>
<name>A0A0G0ZAF3_9BACT</name>
<dbReference type="Pfam" id="PF01458">
    <property type="entry name" value="SUFBD_core"/>
    <property type="match status" value="1"/>
</dbReference>
<dbReference type="InterPro" id="IPR000825">
    <property type="entry name" value="SUF_FeS_clus_asmbl_SufBD_core"/>
</dbReference>
<evidence type="ECO:0000313" key="3">
    <source>
        <dbReference type="Proteomes" id="UP000034320"/>
    </source>
</evidence>
<dbReference type="PANTHER" id="PTHR43575:SF1">
    <property type="entry name" value="PROTEIN ABCI7, CHLOROPLASTIC"/>
    <property type="match status" value="1"/>
</dbReference>
<dbReference type="GO" id="GO:0016226">
    <property type="term" value="P:iron-sulfur cluster assembly"/>
    <property type="evidence" value="ECO:0007669"/>
    <property type="project" value="InterPro"/>
</dbReference>
<dbReference type="SUPFAM" id="SSF101960">
    <property type="entry name" value="Stabilizer of iron transporter SufD"/>
    <property type="match status" value="1"/>
</dbReference>
<accession>A0A0G0ZAF3</accession>
<evidence type="ECO:0000313" key="2">
    <source>
        <dbReference type="EMBL" id="KKS45670.1"/>
    </source>
</evidence>
<sequence length="206" mass="23155">MNNIILIDSLTGQKKFTVGQNEKKTFVLYLAGDDDQTGQIEIAIKGSGSDAEIIGLILGHGKQVLRLYTLQDHQKEESVSDLLIKSVLFGSAKFFYEGLIKIGKGARKSNAYQKNDNILMSKGTWADSRPKLEILANDVRCTHGATVGRLNDLQRYYLKTRGLSESQCSVLMLSGFYRDALQRIEDENLREQLVRDLDTKIKRLVV</sequence>
<evidence type="ECO:0000259" key="1">
    <source>
        <dbReference type="Pfam" id="PF01458"/>
    </source>
</evidence>
<dbReference type="Proteomes" id="UP000034320">
    <property type="component" value="Unassembled WGS sequence"/>
</dbReference>
<proteinExistence type="predicted"/>
<comment type="caution">
    <text evidence="2">The sequence shown here is derived from an EMBL/GenBank/DDBJ whole genome shotgun (WGS) entry which is preliminary data.</text>
</comment>
<dbReference type="EMBL" id="LCDD01000031">
    <property type="protein sequence ID" value="KKS45670.1"/>
    <property type="molecule type" value="Genomic_DNA"/>
</dbReference>
<dbReference type="AlphaFoldDB" id="A0A0G0ZAF3"/>
<dbReference type="InterPro" id="IPR037284">
    <property type="entry name" value="SUF_FeS_clus_asmbl_SufBD_sf"/>
</dbReference>
<protein>
    <submittedName>
        <fullName evidence="2">Iron-regulated ABC transporter permease protein SufD</fullName>
    </submittedName>
</protein>
<dbReference type="PANTHER" id="PTHR43575">
    <property type="entry name" value="PROTEIN ABCI7, CHLOROPLASTIC"/>
    <property type="match status" value="1"/>
</dbReference>
<dbReference type="PATRIC" id="fig|1618442.3.peg.1118"/>
<organism evidence="2 3">
    <name type="scientific">Candidatus Gottesmanbacteria bacterium GW2011_GWA2_42_18</name>
    <dbReference type="NCBI Taxonomy" id="1618442"/>
    <lineage>
        <taxon>Bacteria</taxon>
        <taxon>Candidatus Gottesmaniibacteriota</taxon>
    </lineage>
</organism>